<protein>
    <recommendedName>
        <fullName evidence="7">Cell wall-binding repeat protein</fullName>
    </recommendedName>
</protein>
<dbReference type="AlphaFoldDB" id="G5GJ83"/>
<keyword evidence="4" id="KW-0732">Signal</keyword>
<evidence type="ECO:0000313" key="5">
    <source>
        <dbReference type="EMBL" id="EHI55208.1"/>
    </source>
</evidence>
<sequence length="241" mass="27593">MSRFKKSAVFFMLFALVLGLCKFTVYAEEKDYVITSAYWDESLDNVIAMWDEAADKTSYRIQLYKGNKKIGALHTVSSDKYNFSRQIADNGSGTYYFTIYPTKGGRNLMVKSESLLVESDYLNKLKEKYKNGGGNTDNTRSGPGVQPISPETTFNPALGNRGWNQTGTQQWWWKFDDGNYAKGTWLLLNDKWYYFNADGLMHTGWLKYKELWYYLSQNGDMLTNASTPDGFNVNADGVWVP</sequence>
<evidence type="ECO:0008006" key="7">
    <source>
        <dbReference type="Google" id="ProtNLM"/>
    </source>
</evidence>
<accession>G5GJ83</accession>
<comment type="caution">
    <text evidence="5">The sequence shown here is derived from an EMBL/GenBank/DDBJ whole genome shotgun (WGS) entry which is preliminary data.</text>
</comment>
<dbReference type="EMBL" id="ACZL01000026">
    <property type="protein sequence ID" value="EHI55208.1"/>
    <property type="molecule type" value="Genomic_DNA"/>
</dbReference>
<gene>
    <name evidence="5" type="ORF">HMPREF9333_01623</name>
</gene>
<keyword evidence="1" id="KW-0677">Repeat</keyword>
<evidence type="ECO:0000256" key="4">
    <source>
        <dbReference type="SAM" id="SignalP"/>
    </source>
</evidence>
<dbReference type="HOGENOM" id="CLU_1150648_0_0_9"/>
<feature type="chain" id="PRO_5003477310" description="Cell wall-binding repeat protein" evidence="4">
    <location>
        <begin position="28"/>
        <end position="241"/>
    </location>
</feature>
<dbReference type="SUPFAM" id="SSF69360">
    <property type="entry name" value="Cell wall binding repeat"/>
    <property type="match status" value="1"/>
</dbReference>
<dbReference type="STRING" id="679200.HMPREF9333_01623"/>
<dbReference type="RefSeq" id="WP_005541387.1">
    <property type="nucleotide sequence ID" value="NZ_JH378834.1"/>
</dbReference>
<dbReference type="InterPro" id="IPR018337">
    <property type="entry name" value="Cell_wall/Cho-bd_repeat"/>
</dbReference>
<keyword evidence="6" id="KW-1185">Reference proteome</keyword>
<dbReference type="Pfam" id="PF19127">
    <property type="entry name" value="Choline_bind_3"/>
    <property type="match status" value="1"/>
</dbReference>
<dbReference type="Proteomes" id="UP000003011">
    <property type="component" value="Unassembled WGS sequence"/>
</dbReference>
<organism evidence="5 6">
    <name type="scientific">Johnsonella ignava ATCC 51276</name>
    <dbReference type="NCBI Taxonomy" id="679200"/>
    <lineage>
        <taxon>Bacteria</taxon>
        <taxon>Bacillati</taxon>
        <taxon>Bacillota</taxon>
        <taxon>Clostridia</taxon>
        <taxon>Lachnospirales</taxon>
        <taxon>Lachnospiraceae</taxon>
        <taxon>Johnsonella</taxon>
    </lineage>
</organism>
<dbReference type="eggNOG" id="COG5263">
    <property type="taxonomic scope" value="Bacteria"/>
</dbReference>
<reference evidence="5 6" key="1">
    <citation type="submission" date="2011-08" db="EMBL/GenBank/DDBJ databases">
        <title>The Genome Sequence of Johnsonella ignava ATCC 51276.</title>
        <authorList>
            <consortium name="The Broad Institute Genome Sequencing Platform"/>
            <person name="Earl A."/>
            <person name="Ward D."/>
            <person name="Feldgarden M."/>
            <person name="Gevers D."/>
            <person name="Izard J."/>
            <person name="Blanton J.M."/>
            <person name="Baranova O.V."/>
            <person name="Dewhirst F.E."/>
            <person name="Young S.K."/>
            <person name="Zeng Q."/>
            <person name="Gargeya S."/>
            <person name="Fitzgerald M."/>
            <person name="Haas B."/>
            <person name="Abouelleil A."/>
            <person name="Alvarado L."/>
            <person name="Arachchi H.M."/>
            <person name="Berlin A."/>
            <person name="Brown A."/>
            <person name="Chapman S.B."/>
            <person name="Chen Z."/>
            <person name="Dunbar C."/>
            <person name="Freedman E."/>
            <person name="Gearin G."/>
            <person name="Gellesch M."/>
            <person name="Goldberg J."/>
            <person name="Griggs A."/>
            <person name="Gujja S."/>
            <person name="Heiman D."/>
            <person name="Howarth C."/>
            <person name="Larson L."/>
            <person name="Lui A."/>
            <person name="MacDonald P.J.P."/>
            <person name="Montmayeur A."/>
            <person name="Murphy C."/>
            <person name="Neiman D."/>
            <person name="Pearson M."/>
            <person name="Priest M."/>
            <person name="Roberts A."/>
            <person name="Saif S."/>
            <person name="Shea T."/>
            <person name="Shenoy N."/>
            <person name="Sisk P."/>
            <person name="Stolte C."/>
            <person name="Sykes S."/>
            <person name="Wortman J."/>
            <person name="Nusbaum C."/>
            <person name="Birren B."/>
        </authorList>
    </citation>
    <scope>NUCLEOTIDE SEQUENCE [LARGE SCALE GENOMIC DNA]</scope>
    <source>
        <strain evidence="5 6">ATCC 51276</strain>
    </source>
</reference>
<feature type="region of interest" description="Disordered" evidence="3">
    <location>
        <begin position="128"/>
        <end position="151"/>
    </location>
</feature>
<evidence type="ECO:0000256" key="2">
    <source>
        <dbReference type="PROSITE-ProRule" id="PRU00591"/>
    </source>
</evidence>
<dbReference type="PROSITE" id="PS51170">
    <property type="entry name" value="CW"/>
    <property type="match status" value="1"/>
</dbReference>
<dbReference type="Gene3D" id="2.10.270.10">
    <property type="entry name" value="Cholin Binding"/>
    <property type="match status" value="1"/>
</dbReference>
<evidence type="ECO:0000313" key="6">
    <source>
        <dbReference type="Proteomes" id="UP000003011"/>
    </source>
</evidence>
<name>G5GJ83_9FIRM</name>
<feature type="signal peptide" evidence="4">
    <location>
        <begin position="1"/>
        <end position="27"/>
    </location>
</feature>
<proteinExistence type="predicted"/>
<feature type="repeat" description="Cell wall-binding" evidence="2">
    <location>
        <begin position="182"/>
        <end position="201"/>
    </location>
</feature>
<evidence type="ECO:0000256" key="3">
    <source>
        <dbReference type="SAM" id="MobiDB-lite"/>
    </source>
</evidence>
<evidence type="ECO:0000256" key="1">
    <source>
        <dbReference type="ARBA" id="ARBA00022737"/>
    </source>
</evidence>